<evidence type="ECO:0000313" key="7">
    <source>
        <dbReference type="Proteomes" id="UP000002431"/>
    </source>
</evidence>
<gene>
    <name evidence="6" type="ordered locus">Dgeo_0475</name>
</gene>
<dbReference type="STRING" id="319795.Dgeo_0475"/>
<dbReference type="GO" id="GO:0005975">
    <property type="term" value="P:carbohydrate metabolic process"/>
    <property type="evidence" value="ECO:0007669"/>
    <property type="project" value="InterPro"/>
</dbReference>
<name>Q1J157_DEIGD</name>
<dbReference type="HOGENOM" id="CLU_006462_6_4_0"/>
<proteinExistence type="predicted"/>
<dbReference type="PANTHER" id="PTHR10357">
    <property type="entry name" value="ALPHA-AMYLASE FAMILY MEMBER"/>
    <property type="match status" value="1"/>
</dbReference>
<dbReference type="InterPro" id="IPR004185">
    <property type="entry name" value="Glyco_hydro_13_lg-like_dom"/>
</dbReference>
<reference evidence="6" key="1">
    <citation type="submission" date="2006-04" db="EMBL/GenBank/DDBJ databases">
        <title>Complete sequence of chromosome of Deinococcus geothermalis DSM 11300.</title>
        <authorList>
            <consortium name="US DOE Joint Genome Institute"/>
            <person name="Copeland A."/>
            <person name="Lucas S."/>
            <person name="Lapidus A."/>
            <person name="Barry K."/>
            <person name="Detter J.C."/>
            <person name="Glavina del Rio T."/>
            <person name="Hammon N."/>
            <person name="Israni S."/>
            <person name="Dalin E."/>
            <person name="Tice H."/>
            <person name="Pitluck S."/>
            <person name="Brettin T."/>
            <person name="Bruce D."/>
            <person name="Han C."/>
            <person name="Tapia R."/>
            <person name="Saunders E."/>
            <person name="Gilna P."/>
            <person name="Schmutz J."/>
            <person name="Larimer F."/>
            <person name="Land M."/>
            <person name="Hauser L."/>
            <person name="Kyrpides N."/>
            <person name="Kim E."/>
            <person name="Daly M.J."/>
            <person name="Fredrickson J.K."/>
            <person name="Makarova K.S."/>
            <person name="Gaidamakova E.K."/>
            <person name="Zhai M."/>
            <person name="Richardson P."/>
        </authorList>
    </citation>
    <scope>NUCLEOTIDE SEQUENCE</scope>
    <source>
        <strain evidence="6">DSM 11300</strain>
    </source>
</reference>
<keyword evidence="2" id="KW-0326">Glycosidase</keyword>
<dbReference type="Gene3D" id="3.20.20.80">
    <property type="entry name" value="Glycosidases"/>
    <property type="match status" value="1"/>
</dbReference>
<feature type="site" description="Transition state stabilizer" evidence="4">
    <location>
        <position position="446"/>
    </location>
</feature>
<dbReference type="Pfam" id="PF00128">
    <property type="entry name" value="Alpha-amylase"/>
    <property type="match status" value="1"/>
</dbReference>
<dbReference type="CDD" id="cd11338">
    <property type="entry name" value="AmyAc_CMD"/>
    <property type="match status" value="1"/>
</dbReference>
<evidence type="ECO:0000256" key="1">
    <source>
        <dbReference type="ARBA" id="ARBA00022801"/>
    </source>
</evidence>
<feature type="active site" description="Nucleophile" evidence="3">
    <location>
        <position position="334"/>
    </location>
</feature>
<evidence type="ECO:0000313" key="6">
    <source>
        <dbReference type="EMBL" id="ABF44777.1"/>
    </source>
</evidence>
<sequence>MNIIFADLPATHDHTPAYTSRLGAAVGELVTLRLKTTLPVIAVFLKLLEHGEITTHPAREIGPLDGEGRWFEFDLRLHARRVHYAWQLQTAEDNWHFTMAGLHHTRRPYRDWFHYVADYQAPTWVWKSVFYQIFPDRFRNGNPANDVQTGEYVYSGAPVVHVPWDVPPTRELDIHAHYGGDLEGVAQAMPYLADLGVNALWLTPIFVSPSAHRYDITDYRTIDPHLGGEAAFGEMLRAANAYGIRIVLDGVFNHTGSEHALFQRALHDASAPERELFTFREATGGKPPYAAFFDVPTLPKIDYRSAVAVNEFLAGEESVVRFWLRRGAAGWRLDVAQQIGRGGTDEGNLELHRQLKQAAREERPDAYIFGERFFDSEAALTGEGEDGVMNYHGFGLPLMEWFAGEHYLGFRSRMTTAELLDLLWDAYHVLAPQLALNQFNLLDSHDIPRALSRLGENKTKLRAALTLLMGYPGVPCLYYGTEIGLSQLERGLMPFNRAPMPWDETRWDLDLRGFVQALIRVRRSARVLQEGALRFLLEESDALGYLRAYTHPDGRRELAAVLGSRRGSQHEVTVTLPRGDWRDALTGELVSRGGETRLDVAQGRLLLA</sequence>
<accession>Q1J157</accession>
<dbReference type="PANTHER" id="PTHR10357:SF210">
    <property type="entry name" value="MALTODEXTRIN GLUCOSIDASE"/>
    <property type="match status" value="1"/>
</dbReference>
<dbReference type="RefSeq" id="WP_011529619.1">
    <property type="nucleotide sequence ID" value="NC_008025.1"/>
</dbReference>
<dbReference type="PIRSF" id="PIRSF036918">
    <property type="entry name" value="Maltodextrin_glucosidase"/>
    <property type="match status" value="1"/>
</dbReference>
<feature type="active site" description="Proton donor" evidence="3">
    <location>
        <position position="371"/>
    </location>
</feature>
<dbReference type="InterPro" id="IPR017069">
    <property type="entry name" value="MalZ"/>
</dbReference>
<organism evidence="6 7">
    <name type="scientific">Deinococcus geothermalis (strain DSM 11300 / CIP 105573 / AG-3a)</name>
    <dbReference type="NCBI Taxonomy" id="319795"/>
    <lineage>
        <taxon>Bacteria</taxon>
        <taxon>Thermotogati</taxon>
        <taxon>Deinococcota</taxon>
        <taxon>Deinococci</taxon>
        <taxon>Deinococcales</taxon>
        <taxon>Deinococcaceae</taxon>
        <taxon>Deinococcus</taxon>
    </lineage>
</organism>
<dbReference type="AlphaFoldDB" id="Q1J157"/>
<feature type="domain" description="Glycosyl hydrolase family 13 catalytic" evidence="5">
    <location>
        <begin position="132"/>
        <end position="522"/>
    </location>
</feature>
<dbReference type="GO" id="GO:0005737">
    <property type="term" value="C:cytoplasm"/>
    <property type="evidence" value="ECO:0007669"/>
    <property type="project" value="InterPro"/>
</dbReference>
<dbReference type="CDD" id="cd02857">
    <property type="entry name" value="E_set_CDase_PDE_N"/>
    <property type="match status" value="1"/>
</dbReference>
<dbReference type="eggNOG" id="COG0366">
    <property type="taxonomic scope" value="Bacteria"/>
</dbReference>
<evidence type="ECO:0000259" key="5">
    <source>
        <dbReference type="SMART" id="SM00642"/>
    </source>
</evidence>
<dbReference type="SMART" id="SM00642">
    <property type="entry name" value="Aamy"/>
    <property type="match status" value="1"/>
</dbReference>
<dbReference type="KEGG" id="dge:Dgeo_0475"/>
<dbReference type="GO" id="GO:0004558">
    <property type="term" value="F:alpha-1,4-glucosidase activity"/>
    <property type="evidence" value="ECO:0007669"/>
    <property type="project" value="InterPro"/>
</dbReference>
<dbReference type="InterPro" id="IPR006047">
    <property type="entry name" value="GH13_cat_dom"/>
</dbReference>
<dbReference type="SUPFAM" id="SSF51445">
    <property type="entry name" value="(Trans)glycosidases"/>
    <property type="match status" value="1"/>
</dbReference>
<keyword evidence="1" id="KW-0378">Hydrolase</keyword>
<evidence type="ECO:0000256" key="2">
    <source>
        <dbReference type="ARBA" id="ARBA00023295"/>
    </source>
</evidence>
<dbReference type="CAZy" id="GH13">
    <property type="family name" value="Glycoside Hydrolase Family 13"/>
</dbReference>
<dbReference type="SMR" id="Q1J157"/>
<evidence type="ECO:0000256" key="3">
    <source>
        <dbReference type="PIRSR" id="PIRSR036918-50"/>
    </source>
</evidence>
<dbReference type="Proteomes" id="UP000002431">
    <property type="component" value="Chromosome"/>
</dbReference>
<dbReference type="InterPro" id="IPR017853">
    <property type="entry name" value="GH"/>
</dbReference>
<dbReference type="EMBL" id="CP000359">
    <property type="protein sequence ID" value="ABF44777.1"/>
    <property type="molecule type" value="Genomic_DNA"/>
</dbReference>
<protein>
    <submittedName>
        <fullName evidence="6">Alpha amylase, catalytic region</fullName>
    </submittedName>
</protein>
<evidence type="ECO:0000256" key="4">
    <source>
        <dbReference type="PIRSR" id="PIRSR036918-51"/>
    </source>
</evidence>
<keyword evidence="7" id="KW-1185">Reference proteome</keyword>